<reference evidence="8 9" key="1">
    <citation type="submission" date="2024-03" db="EMBL/GenBank/DDBJ databases">
        <title>Community enrichment and isolation of bacterial strains for fucoidan degradation.</title>
        <authorList>
            <person name="Sichert A."/>
        </authorList>
    </citation>
    <scope>NUCLEOTIDE SEQUENCE [LARGE SCALE GENOMIC DNA]</scope>
    <source>
        <strain evidence="8 9">AS12</strain>
    </source>
</reference>
<dbReference type="CDD" id="cd00438">
    <property type="entry name" value="cupin_RmlC"/>
    <property type="match status" value="1"/>
</dbReference>
<evidence type="ECO:0000313" key="9">
    <source>
        <dbReference type="Proteomes" id="UP001461163"/>
    </source>
</evidence>
<comment type="function">
    <text evidence="2">Catalyzes the epimerization of the C3' and C5'positions of dTDP-6-deoxy-D-xylo-4-hexulose, forming dTDP-6-deoxy-L-lyxo-4-hexulose.</text>
</comment>
<evidence type="ECO:0000256" key="2">
    <source>
        <dbReference type="ARBA" id="ARBA00001997"/>
    </source>
</evidence>
<dbReference type="InterPro" id="IPR011051">
    <property type="entry name" value="RmlC_Cupin_sf"/>
</dbReference>
<dbReference type="PANTHER" id="PTHR21047:SF2">
    <property type="entry name" value="THYMIDINE DIPHOSPHO-4-KETO-RHAMNOSE 3,5-EPIMERASE"/>
    <property type="match status" value="1"/>
</dbReference>
<evidence type="ECO:0000256" key="1">
    <source>
        <dbReference type="ARBA" id="ARBA00001298"/>
    </source>
</evidence>
<dbReference type="RefSeq" id="WP_342881292.1">
    <property type="nucleotide sequence ID" value="NZ_JBBMQS010000003.1"/>
</dbReference>
<dbReference type="PANTHER" id="PTHR21047">
    <property type="entry name" value="DTDP-6-DEOXY-D-GLUCOSE-3,5 EPIMERASE"/>
    <property type="match status" value="1"/>
</dbReference>
<evidence type="ECO:0000256" key="5">
    <source>
        <dbReference type="ARBA" id="ARBA00029758"/>
    </source>
</evidence>
<dbReference type="EMBL" id="JBBMQS010000003">
    <property type="protein sequence ID" value="MEM5497143.1"/>
    <property type="molecule type" value="Genomic_DNA"/>
</dbReference>
<proteinExistence type="predicted"/>
<dbReference type="InterPro" id="IPR000888">
    <property type="entry name" value="RmlC-like"/>
</dbReference>
<dbReference type="Pfam" id="PF00908">
    <property type="entry name" value="dTDP_sugar_isom"/>
    <property type="match status" value="1"/>
</dbReference>
<organism evidence="8 9">
    <name type="scientific">Paraglaciecola mesophila</name>
    <dbReference type="NCBI Taxonomy" id="197222"/>
    <lineage>
        <taxon>Bacteria</taxon>
        <taxon>Pseudomonadati</taxon>
        <taxon>Pseudomonadota</taxon>
        <taxon>Gammaproteobacteria</taxon>
        <taxon>Alteromonadales</taxon>
        <taxon>Alteromonadaceae</taxon>
        <taxon>Paraglaciecola</taxon>
    </lineage>
</organism>
<name>A0ABU9STD8_9ALTE</name>
<evidence type="ECO:0000256" key="6">
    <source>
        <dbReference type="ARBA" id="ARBA00031424"/>
    </source>
</evidence>
<comment type="caution">
    <text evidence="8">The sequence shown here is derived from an EMBL/GenBank/DDBJ whole genome shotgun (WGS) entry which is preliminary data.</text>
</comment>
<evidence type="ECO:0000256" key="7">
    <source>
        <dbReference type="ARBA" id="ARBA00033311"/>
    </source>
</evidence>
<evidence type="ECO:0000256" key="3">
    <source>
        <dbReference type="ARBA" id="ARBA00012098"/>
    </source>
</evidence>
<keyword evidence="9" id="KW-1185">Reference proteome</keyword>
<dbReference type="EC" id="5.1.3.13" evidence="3"/>
<comment type="catalytic activity">
    <reaction evidence="1">
        <text>dTDP-4-dehydro-6-deoxy-alpha-D-glucose = dTDP-4-dehydro-beta-L-rhamnose</text>
        <dbReference type="Rhea" id="RHEA:16969"/>
        <dbReference type="ChEBI" id="CHEBI:57649"/>
        <dbReference type="ChEBI" id="CHEBI:62830"/>
        <dbReference type="EC" id="5.1.3.13"/>
    </reaction>
</comment>
<dbReference type="InterPro" id="IPR014710">
    <property type="entry name" value="RmlC-like_jellyroll"/>
</dbReference>
<protein>
    <recommendedName>
        <fullName evidence="4">dTDP-4-dehydrorhamnose 3,5-epimerase</fullName>
        <ecNumber evidence="3">5.1.3.13</ecNumber>
    </recommendedName>
    <alternativeName>
        <fullName evidence="6">Thymidine diphospho-4-keto-rhamnose 3,5-epimerase</fullName>
    </alternativeName>
    <alternativeName>
        <fullName evidence="5">dTDP-4-keto-6-deoxyglucose 3,5-epimerase</fullName>
    </alternativeName>
    <alternativeName>
        <fullName evidence="7">dTDP-6-deoxy-D-xylo-4-hexulose 3,5-epimerase</fullName>
    </alternativeName>
</protein>
<evidence type="ECO:0000256" key="4">
    <source>
        <dbReference type="ARBA" id="ARBA00019595"/>
    </source>
</evidence>
<dbReference type="SUPFAM" id="SSF51182">
    <property type="entry name" value="RmlC-like cupins"/>
    <property type="match status" value="1"/>
</dbReference>
<dbReference type="Gene3D" id="2.60.120.10">
    <property type="entry name" value="Jelly Rolls"/>
    <property type="match status" value="1"/>
</dbReference>
<dbReference type="Proteomes" id="UP001461163">
    <property type="component" value="Unassembled WGS sequence"/>
</dbReference>
<evidence type="ECO:0000313" key="8">
    <source>
        <dbReference type="EMBL" id="MEM5497143.1"/>
    </source>
</evidence>
<gene>
    <name evidence="8" type="ORF">WNY77_07035</name>
</gene>
<accession>A0ABU9STD8</accession>
<sequence>MCFRYRSLRDDIVSRFNVTDLPLAGLKKVERQLLGDERGFLSRVFCSIQLSKCGWHKPIAQINHTYTAKKGTVRGLHFQHPPFSEIKLVSCLKGKVWDLAVDLRADSPTFLHWHAEMLSHENSSALLIPQGFAHGFQTLTDDVELLYCHSAAYAPKAEAGINVLEPRLAINWPLHISECSARDQAFPFLDDEYSGVVLK</sequence>